<dbReference type="Gene3D" id="1.10.1740.10">
    <property type="match status" value="1"/>
</dbReference>
<dbReference type="SUPFAM" id="SSF88659">
    <property type="entry name" value="Sigma3 and sigma4 domains of RNA polymerase sigma factors"/>
    <property type="match status" value="1"/>
</dbReference>
<evidence type="ECO:0000256" key="3">
    <source>
        <dbReference type="ARBA" id="ARBA00023082"/>
    </source>
</evidence>
<dbReference type="GO" id="GO:0003677">
    <property type="term" value="F:DNA binding"/>
    <property type="evidence" value="ECO:0007669"/>
    <property type="project" value="InterPro"/>
</dbReference>
<dbReference type="Pfam" id="PF04542">
    <property type="entry name" value="Sigma70_r2"/>
    <property type="match status" value="1"/>
</dbReference>
<comment type="similarity">
    <text evidence="1">Belongs to the sigma-70 factor family. ECF subfamily.</text>
</comment>
<dbReference type="EMBL" id="CP042437">
    <property type="protein sequence ID" value="QEC78870.1"/>
    <property type="molecule type" value="Genomic_DNA"/>
</dbReference>
<evidence type="ECO:0000259" key="5">
    <source>
        <dbReference type="Pfam" id="PF04542"/>
    </source>
</evidence>
<dbReference type="AlphaFoldDB" id="A0A5B8W474"/>
<dbReference type="InterPro" id="IPR014327">
    <property type="entry name" value="RNA_pol_sigma70_bacteroid"/>
</dbReference>
<evidence type="ECO:0000256" key="1">
    <source>
        <dbReference type="ARBA" id="ARBA00010641"/>
    </source>
</evidence>
<protein>
    <submittedName>
        <fullName evidence="7">RNA polymerase sigma-70 factor</fullName>
    </submittedName>
</protein>
<dbReference type="KEGG" id="mgk:FSB76_24040"/>
<dbReference type="InterPro" id="IPR013325">
    <property type="entry name" value="RNA_pol_sigma_r2"/>
</dbReference>
<keyword evidence="8" id="KW-1185">Reference proteome</keyword>
<evidence type="ECO:0000256" key="2">
    <source>
        <dbReference type="ARBA" id="ARBA00023015"/>
    </source>
</evidence>
<dbReference type="OrthoDB" id="799938at2"/>
<dbReference type="InterPro" id="IPR013324">
    <property type="entry name" value="RNA_pol_sigma_r3/r4-like"/>
</dbReference>
<evidence type="ECO:0000313" key="8">
    <source>
        <dbReference type="Proteomes" id="UP000321362"/>
    </source>
</evidence>
<dbReference type="RefSeq" id="WP_147057928.1">
    <property type="nucleotide sequence ID" value="NZ_CP042437.1"/>
</dbReference>
<sequence length="198" mass="23091">MPADDRNLSLERELLLKIALKDEQAFTVIYERYVKKIYTFSFRLLNSKQLAEEVVQECFLKIWLLGDSLNSILNIEAYLVTLSRNKSLDVLRLQQREMKSDLQEGKNWIEGHNDTEEAILLNDTRNLLQTAIDQLPPQQKRVYQLCQQEGLKYEEAAKKLNLSPLTVKKHMQLALRFVRTYVATNSKIAIALILLKIR</sequence>
<keyword evidence="3" id="KW-0731">Sigma factor</keyword>
<dbReference type="InterPro" id="IPR036388">
    <property type="entry name" value="WH-like_DNA-bd_sf"/>
</dbReference>
<feature type="domain" description="RNA polymerase sigma-70 region 2" evidence="5">
    <location>
        <begin position="29"/>
        <end position="96"/>
    </location>
</feature>
<dbReference type="GO" id="GO:0016987">
    <property type="term" value="F:sigma factor activity"/>
    <property type="evidence" value="ECO:0007669"/>
    <property type="project" value="UniProtKB-KW"/>
</dbReference>
<evidence type="ECO:0000256" key="4">
    <source>
        <dbReference type="ARBA" id="ARBA00023163"/>
    </source>
</evidence>
<evidence type="ECO:0000313" key="7">
    <source>
        <dbReference type="EMBL" id="QEC78870.1"/>
    </source>
</evidence>
<evidence type="ECO:0000259" key="6">
    <source>
        <dbReference type="Pfam" id="PF08281"/>
    </source>
</evidence>
<gene>
    <name evidence="7" type="ORF">FSB76_24040</name>
</gene>
<reference evidence="7 8" key="1">
    <citation type="journal article" date="2013" name="J. Microbiol.">
        <title>Mucilaginibacter ginsenosidivorax sp. nov., with ginsenoside converting activity isolated from sediment.</title>
        <authorList>
            <person name="Kim J.K."/>
            <person name="Choi T.E."/>
            <person name="Liu Q.M."/>
            <person name="Park H.Y."/>
            <person name="Yi T.H."/>
            <person name="Yoon M.H."/>
            <person name="Kim S.C."/>
            <person name="Im W.T."/>
        </authorList>
    </citation>
    <scope>NUCLEOTIDE SEQUENCE [LARGE SCALE GENOMIC DNA]</scope>
    <source>
        <strain evidence="7 8">KHI28</strain>
    </source>
</reference>
<dbReference type="PANTHER" id="PTHR43133:SF46">
    <property type="entry name" value="RNA POLYMERASE SIGMA-70 FACTOR ECF SUBFAMILY"/>
    <property type="match status" value="1"/>
</dbReference>
<keyword evidence="4" id="KW-0804">Transcription</keyword>
<dbReference type="InterPro" id="IPR007627">
    <property type="entry name" value="RNA_pol_sigma70_r2"/>
</dbReference>
<name>A0A5B8W474_9SPHI</name>
<dbReference type="Pfam" id="PF08281">
    <property type="entry name" value="Sigma70_r4_2"/>
    <property type="match status" value="1"/>
</dbReference>
<keyword evidence="2" id="KW-0805">Transcription regulation</keyword>
<dbReference type="Proteomes" id="UP000321362">
    <property type="component" value="Chromosome"/>
</dbReference>
<feature type="domain" description="RNA polymerase sigma factor 70 region 4 type 2" evidence="6">
    <location>
        <begin position="126"/>
        <end position="176"/>
    </location>
</feature>
<dbReference type="Gene3D" id="1.10.10.10">
    <property type="entry name" value="Winged helix-like DNA-binding domain superfamily/Winged helix DNA-binding domain"/>
    <property type="match status" value="1"/>
</dbReference>
<dbReference type="NCBIfam" id="TIGR02985">
    <property type="entry name" value="Sig70_bacteroi1"/>
    <property type="match status" value="1"/>
</dbReference>
<dbReference type="NCBIfam" id="TIGR02937">
    <property type="entry name" value="sigma70-ECF"/>
    <property type="match status" value="1"/>
</dbReference>
<proteinExistence type="inferred from homology"/>
<accession>A0A5B8W474</accession>
<dbReference type="SUPFAM" id="SSF88946">
    <property type="entry name" value="Sigma2 domain of RNA polymerase sigma factors"/>
    <property type="match status" value="1"/>
</dbReference>
<dbReference type="GO" id="GO:0006352">
    <property type="term" value="P:DNA-templated transcription initiation"/>
    <property type="evidence" value="ECO:0007669"/>
    <property type="project" value="InterPro"/>
</dbReference>
<dbReference type="InterPro" id="IPR014284">
    <property type="entry name" value="RNA_pol_sigma-70_dom"/>
</dbReference>
<dbReference type="InterPro" id="IPR013249">
    <property type="entry name" value="RNA_pol_sigma70_r4_t2"/>
</dbReference>
<dbReference type="InterPro" id="IPR039425">
    <property type="entry name" value="RNA_pol_sigma-70-like"/>
</dbReference>
<dbReference type="PANTHER" id="PTHR43133">
    <property type="entry name" value="RNA POLYMERASE ECF-TYPE SIGMA FACTO"/>
    <property type="match status" value="1"/>
</dbReference>
<organism evidence="7 8">
    <name type="scientific">Mucilaginibacter ginsenosidivorax</name>
    <dbReference type="NCBI Taxonomy" id="862126"/>
    <lineage>
        <taxon>Bacteria</taxon>
        <taxon>Pseudomonadati</taxon>
        <taxon>Bacteroidota</taxon>
        <taxon>Sphingobacteriia</taxon>
        <taxon>Sphingobacteriales</taxon>
        <taxon>Sphingobacteriaceae</taxon>
        <taxon>Mucilaginibacter</taxon>
    </lineage>
</organism>